<evidence type="ECO:0000313" key="2">
    <source>
        <dbReference type="EMBL" id="AYO78941.1"/>
    </source>
</evidence>
<dbReference type="InterPro" id="IPR006860">
    <property type="entry name" value="FecR"/>
</dbReference>
<dbReference type="EMBL" id="CP060122">
    <property type="protein sequence ID" value="QNG47601.1"/>
    <property type="molecule type" value="Genomic_DNA"/>
</dbReference>
<evidence type="ECO:0000259" key="1">
    <source>
        <dbReference type="Pfam" id="PF04773"/>
    </source>
</evidence>
<dbReference type="PANTHER" id="PTHR30273:SF2">
    <property type="entry name" value="PROTEIN FECR"/>
    <property type="match status" value="1"/>
</dbReference>
<dbReference type="Proteomes" id="UP000280708">
    <property type="component" value="Chromosome"/>
</dbReference>
<dbReference type="InterPro" id="IPR012373">
    <property type="entry name" value="Ferrdict_sens_TM"/>
</dbReference>
<dbReference type="GO" id="GO:0016989">
    <property type="term" value="F:sigma factor antagonist activity"/>
    <property type="evidence" value="ECO:0007669"/>
    <property type="project" value="TreeGrafter"/>
</dbReference>
<evidence type="ECO:0000313" key="3">
    <source>
        <dbReference type="EMBL" id="QNG47601.1"/>
    </source>
</evidence>
<accession>A0A085K0F3</accession>
<reference evidence="3 5" key="2">
    <citation type="submission" date="2020-07" db="EMBL/GenBank/DDBJ databases">
        <title>Whole genome sequence of Sphingobium yanoikuyae A3.</title>
        <authorList>
            <person name="Han S.-S."/>
        </authorList>
    </citation>
    <scope>NUCLEOTIDE SEQUENCE [LARGE SCALE GENOMIC DNA]</scope>
    <source>
        <strain evidence="3 5">A3</strain>
    </source>
</reference>
<sequence length="312" mass="33455">MRESIDEAAANWAMRHPLDAHQQAALDAWLAQDRLHAGALLRAQAALALAEEALVADAGPEHGSHWTRRRWMAAGVGGAMAAAIAGMVGFSRWTGEHIATERGEIRRLPLEDGSVATIDSGSDLRVALDEESRRVTLAKGQAWFQVAKDRRRPFIVDAGIAQARAIGTAFSVSRTENGVQIAVTEGIVATWARNGAGAMTILRAGDFATFERGALVPATGNSPQAIERSLAWRAGEIALEGDTLSDAIARFNRYNKQQLVLSDPSLANEKLVGLFRIDNPAGFARTLAISLDISVSMTAEEIRLSRKKIAGS</sequence>
<name>A0A085K0F3_SPHYA</name>
<dbReference type="Proteomes" id="UP000515377">
    <property type="component" value="Chromosome"/>
</dbReference>
<evidence type="ECO:0000313" key="4">
    <source>
        <dbReference type="Proteomes" id="UP000280708"/>
    </source>
</evidence>
<evidence type="ECO:0000313" key="5">
    <source>
        <dbReference type="Proteomes" id="UP000515377"/>
    </source>
</evidence>
<organism evidence="2 4">
    <name type="scientific">Sphingobium yanoikuyae</name>
    <name type="common">Sphingomonas yanoikuyae</name>
    <dbReference type="NCBI Taxonomy" id="13690"/>
    <lineage>
        <taxon>Bacteria</taxon>
        <taxon>Pseudomonadati</taxon>
        <taxon>Pseudomonadota</taxon>
        <taxon>Alphaproteobacteria</taxon>
        <taxon>Sphingomonadales</taxon>
        <taxon>Sphingomonadaceae</taxon>
        <taxon>Sphingobium</taxon>
    </lineage>
</organism>
<dbReference type="EMBL" id="CP033230">
    <property type="protein sequence ID" value="AYO78941.1"/>
    <property type="molecule type" value="Genomic_DNA"/>
</dbReference>
<dbReference type="PIRSF" id="PIRSF018266">
    <property type="entry name" value="FecR"/>
    <property type="match status" value="1"/>
</dbReference>
<gene>
    <name evidence="2" type="ORF">EBF16_19855</name>
    <name evidence="3" type="ORF">H3V42_08410</name>
</gene>
<dbReference type="RefSeq" id="WP_037512201.1">
    <property type="nucleotide sequence ID" value="NZ_CAIGKD010000022.1"/>
</dbReference>
<dbReference type="Pfam" id="PF04773">
    <property type="entry name" value="FecR"/>
    <property type="match status" value="1"/>
</dbReference>
<dbReference type="AlphaFoldDB" id="A0A085K0F3"/>
<dbReference type="Gene3D" id="2.60.120.1440">
    <property type="match status" value="1"/>
</dbReference>
<protein>
    <submittedName>
        <fullName evidence="3">FecR domain-containing protein</fullName>
    </submittedName>
    <submittedName>
        <fullName evidence="2">Iron dicitrate transport regulator FecR</fullName>
    </submittedName>
</protein>
<reference evidence="2 4" key="1">
    <citation type="submission" date="2018-10" db="EMBL/GenBank/DDBJ databases">
        <title>Characterization and genome analysis of a novel bacterium Sphingobium yanoikuyae SJTF8 capable of degrading PAHs.</title>
        <authorList>
            <person name="Yin C."/>
            <person name="Xiong W."/>
            <person name="Liang R."/>
        </authorList>
    </citation>
    <scope>NUCLEOTIDE SEQUENCE [LARGE SCALE GENOMIC DNA]</scope>
    <source>
        <strain evidence="2 4">SJTF8</strain>
    </source>
</reference>
<dbReference type="PANTHER" id="PTHR30273">
    <property type="entry name" value="PERIPLASMIC SIGNAL SENSOR AND SIGMA FACTOR ACTIVATOR FECR-RELATED"/>
    <property type="match status" value="1"/>
</dbReference>
<proteinExistence type="predicted"/>
<feature type="domain" description="FecR protein" evidence="1">
    <location>
        <begin position="98"/>
        <end position="188"/>
    </location>
</feature>